<evidence type="ECO:0000313" key="3">
    <source>
        <dbReference type="Proteomes" id="UP000315440"/>
    </source>
</evidence>
<reference evidence="2 3" key="1">
    <citation type="submission" date="2019-02" db="EMBL/GenBank/DDBJ databases">
        <title>Deep-cultivation of Planctomycetes and their phenomic and genomic characterization uncovers novel biology.</title>
        <authorList>
            <person name="Wiegand S."/>
            <person name="Jogler M."/>
            <person name="Boedeker C."/>
            <person name="Pinto D."/>
            <person name="Vollmers J."/>
            <person name="Rivas-Marin E."/>
            <person name="Kohn T."/>
            <person name="Peeters S.H."/>
            <person name="Heuer A."/>
            <person name="Rast P."/>
            <person name="Oberbeckmann S."/>
            <person name="Bunk B."/>
            <person name="Jeske O."/>
            <person name="Meyerdierks A."/>
            <person name="Storesund J.E."/>
            <person name="Kallscheuer N."/>
            <person name="Luecker S."/>
            <person name="Lage O.M."/>
            <person name="Pohl T."/>
            <person name="Merkel B.J."/>
            <person name="Hornburger P."/>
            <person name="Mueller R.-W."/>
            <person name="Bruemmer F."/>
            <person name="Labrenz M."/>
            <person name="Spormann A.M."/>
            <person name="Op Den Camp H."/>
            <person name="Overmann J."/>
            <person name="Amann R."/>
            <person name="Jetten M.S.M."/>
            <person name="Mascher T."/>
            <person name="Medema M.H."/>
            <person name="Devos D.P."/>
            <person name="Kaster A.-K."/>
            <person name="Ovreas L."/>
            <person name="Rohde M."/>
            <person name="Galperin M.Y."/>
            <person name="Jogler C."/>
        </authorList>
    </citation>
    <scope>NUCLEOTIDE SEQUENCE [LARGE SCALE GENOMIC DNA]</scope>
    <source>
        <strain evidence="2 3">Mal64</strain>
    </source>
</reference>
<sequence length="292" mass="30211">MSQHRLIFGCGYLGERVARRWLAAGDLVTVVTRSAQRAAGFASDGLSPFVADVTQPDTLAGLPAADTVLYAVGFDRAAGPSVVETYAGGLSNVIAALKAEPERLIYASTTGVYGDAAGGWIDETTPTGPGREGARASLAAECVLTASPLAGRSVRLRLAGLYGPGRVPYLRALSDGEPIAAPAEGYLNLIHADDAAAVVVAAADGPQTPSLLCVSDGSPVVRREYYSEAARLVGGPPPQFTAPDPDSPRAARAAVNRRVRNTRLVAALGFSPVYPSYREGLLHALGSEPDVS</sequence>
<dbReference type="GO" id="GO:0004029">
    <property type="term" value="F:aldehyde dehydrogenase (NAD+) activity"/>
    <property type="evidence" value="ECO:0007669"/>
    <property type="project" value="TreeGrafter"/>
</dbReference>
<dbReference type="RefSeq" id="WP_146402988.1">
    <property type="nucleotide sequence ID" value="NZ_SJPQ01000004.1"/>
</dbReference>
<dbReference type="GO" id="GO:0005737">
    <property type="term" value="C:cytoplasm"/>
    <property type="evidence" value="ECO:0007669"/>
    <property type="project" value="TreeGrafter"/>
</dbReference>
<dbReference type="EMBL" id="SJPQ01000004">
    <property type="protein sequence ID" value="TWT86857.1"/>
    <property type="molecule type" value="Genomic_DNA"/>
</dbReference>
<comment type="caution">
    <text evidence="2">The sequence shown here is derived from an EMBL/GenBank/DDBJ whole genome shotgun (WGS) entry which is preliminary data.</text>
</comment>
<feature type="domain" description="NAD-dependent epimerase/dehydratase" evidence="1">
    <location>
        <begin position="10"/>
        <end position="206"/>
    </location>
</feature>
<keyword evidence="3" id="KW-1185">Reference proteome</keyword>
<organism evidence="2 3">
    <name type="scientific">Pseudobythopirellula maris</name>
    <dbReference type="NCBI Taxonomy" id="2527991"/>
    <lineage>
        <taxon>Bacteria</taxon>
        <taxon>Pseudomonadati</taxon>
        <taxon>Planctomycetota</taxon>
        <taxon>Planctomycetia</taxon>
        <taxon>Pirellulales</taxon>
        <taxon>Lacipirellulaceae</taxon>
        <taxon>Pseudobythopirellula</taxon>
    </lineage>
</organism>
<protein>
    <submittedName>
        <fullName evidence="2">NAD dependent epimerase/dehydratase family protein</fullName>
    </submittedName>
</protein>
<dbReference type="InterPro" id="IPR036291">
    <property type="entry name" value="NAD(P)-bd_dom_sf"/>
</dbReference>
<dbReference type="PANTHER" id="PTHR48079">
    <property type="entry name" value="PROTEIN YEEZ"/>
    <property type="match status" value="1"/>
</dbReference>
<dbReference type="InterPro" id="IPR051783">
    <property type="entry name" value="NAD(P)-dependent_oxidoreduct"/>
</dbReference>
<proteinExistence type="predicted"/>
<gene>
    <name evidence="2" type="ORF">Mal64_36870</name>
</gene>
<evidence type="ECO:0000313" key="2">
    <source>
        <dbReference type="EMBL" id="TWT86857.1"/>
    </source>
</evidence>
<dbReference type="InterPro" id="IPR001509">
    <property type="entry name" value="Epimerase_deHydtase"/>
</dbReference>
<dbReference type="SUPFAM" id="SSF51735">
    <property type="entry name" value="NAD(P)-binding Rossmann-fold domains"/>
    <property type="match status" value="1"/>
</dbReference>
<dbReference type="Proteomes" id="UP000315440">
    <property type="component" value="Unassembled WGS sequence"/>
</dbReference>
<dbReference type="Pfam" id="PF01370">
    <property type="entry name" value="Epimerase"/>
    <property type="match status" value="1"/>
</dbReference>
<dbReference type="OrthoDB" id="9808276at2"/>
<accession>A0A5C5ZIN0</accession>
<dbReference type="PANTHER" id="PTHR48079:SF6">
    <property type="entry name" value="NAD(P)-BINDING DOMAIN-CONTAINING PROTEIN-RELATED"/>
    <property type="match status" value="1"/>
</dbReference>
<evidence type="ECO:0000259" key="1">
    <source>
        <dbReference type="Pfam" id="PF01370"/>
    </source>
</evidence>
<dbReference type="AlphaFoldDB" id="A0A5C5ZIN0"/>
<dbReference type="Gene3D" id="3.40.50.720">
    <property type="entry name" value="NAD(P)-binding Rossmann-like Domain"/>
    <property type="match status" value="1"/>
</dbReference>
<name>A0A5C5ZIN0_9BACT</name>